<dbReference type="AlphaFoldDB" id="A0A4Y2FYZ1"/>
<name>A0A4Y2FYZ1_ARAVE</name>
<proteinExistence type="predicted"/>
<protein>
    <recommendedName>
        <fullName evidence="4">Secreted protein</fullName>
    </recommendedName>
</protein>
<reference evidence="2 3" key="1">
    <citation type="journal article" date="2019" name="Sci. Rep.">
        <title>Orb-weaving spider Araneus ventricosus genome elucidates the spidroin gene catalogue.</title>
        <authorList>
            <person name="Kono N."/>
            <person name="Nakamura H."/>
            <person name="Ohtoshi R."/>
            <person name="Moran D.A.P."/>
            <person name="Shinohara A."/>
            <person name="Yoshida Y."/>
            <person name="Fujiwara M."/>
            <person name="Mori M."/>
            <person name="Tomita M."/>
            <person name="Arakawa K."/>
        </authorList>
    </citation>
    <scope>NUCLEOTIDE SEQUENCE [LARGE SCALE GENOMIC DNA]</scope>
</reference>
<feature type="chain" id="PRO_5021206143" description="Secreted protein" evidence="1">
    <location>
        <begin position="20"/>
        <end position="98"/>
    </location>
</feature>
<organism evidence="2 3">
    <name type="scientific">Araneus ventricosus</name>
    <name type="common">Orbweaver spider</name>
    <name type="synonym">Epeira ventricosa</name>
    <dbReference type="NCBI Taxonomy" id="182803"/>
    <lineage>
        <taxon>Eukaryota</taxon>
        <taxon>Metazoa</taxon>
        <taxon>Ecdysozoa</taxon>
        <taxon>Arthropoda</taxon>
        <taxon>Chelicerata</taxon>
        <taxon>Arachnida</taxon>
        <taxon>Araneae</taxon>
        <taxon>Araneomorphae</taxon>
        <taxon>Entelegynae</taxon>
        <taxon>Araneoidea</taxon>
        <taxon>Araneidae</taxon>
        <taxon>Araneus</taxon>
    </lineage>
</organism>
<evidence type="ECO:0000256" key="1">
    <source>
        <dbReference type="SAM" id="SignalP"/>
    </source>
</evidence>
<gene>
    <name evidence="2" type="ORF">AVEN_204767_1</name>
</gene>
<keyword evidence="1" id="KW-0732">Signal</keyword>
<dbReference type="Proteomes" id="UP000499080">
    <property type="component" value="Unassembled WGS sequence"/>
</dbReference>
<keyword evidence="3" id="KW-1185">Reference proteome</keyword>
<evidence type="ECO:0000313" key="3">
    <source>
        <dbReference type="Proteomes" id="UP000499080"/>
    </source>
</evidence>
<evidence type="ECO:0008006" key="4">
    <source>
        <dbReference type="Google" id="ProtNLM"/>
    </source>
</evidence>
<comment type="caution">
    <text evidence="2">The sequence shown here is derived from an EMBL/GenBank/DDBJ whole genome shotgun (WGS) entry which is preliminary data.</text>
</comment>
<feature type="signal peptide" evidence="1">
    <location>
        <begin position="1"/>
        <end position="19"/>
    </location>
</feature>
<sequence>MFLLTFIPQLVLMFSISSGGITSMSMRSRWKRRQVFASPGRARYWACDCVGQVSDDWAHLLLEESVQEPVMTISYLQIAEMTMLSGLDDRRSANLSVY</sequence>
<dbReference type="EMBL" id="BGPR01001106">
    <property type="protein sequence ID" value="GBM45639.1"/>
    <property type="molecule type" value="Genomic_DNA"/>
</dbReference>
<evidence type="ECO:0000313" key="2">
    <source>
        <dbReference type="EMBL" id="GBM45639.1"/>
    </source>
</evidence>
<accession>A0A4Y2FYZ1</accession>